<dbReference type="InterPro" id="IPR008972">
    <property type="entry name" value="Cupredoxin"/>
</dbReference>
<organism evidence="2 3">
    <name type="scientific">Neodothiora populina</name>
    <dbReference type="NCBI Taxonomy" id="2781224"/>
    <lineage>
        <taxon>Eukaryota</taxon>
        <taxon>Fungi</taxon>
        <taxon>Dikarya</taxon>
        <taxon>Ascomycota</taxon>
        <taxon>Pezizomycotina</taxon>
        <taxon>Dothideomycetes</taxon>
        <taxon>Dothideomycetidae</taxon>
        <taxon>Dothideales</taxon>
        <taxon>Dothioraceae</taxon>
        <taxon>Neodothiora</taxon>
    </lineage>
</organism>
<evidence type="ECO:0000313" key="2">
    <source>
        <dbReference type="EMBL" id="KAL1302079.1"/>
    </source>
</evidence>
<dbReference type="RefSeq" id="XP_069198355.1">
    <property type="nucleotide sequence ID" value="XM_069348475.1"/>
</dbReference>
<gene>
    <name evidence="2" type="ORF">AAFC00_002518</name>
</gene>
<dbReference type="EMBL" id="JBFMKM010000012">
    <property type="protein sequence ID" value="KAL1302079.1"/>
    <property type="molecule type" value="Genomic_DNA"/>
</dbReference>
<dbReference type="GeneID" id="95976220"/>
<dbReference type="Pfam" id="PF07731">
    <property type="entry name" value="Cu-oxidase_2"/>
    <property type="match status" value="1"/>
</dbReference>
<evidence type="ECO:0000259" key="1">
    <source>
        <dbReference type="Pfam" id="PF07731"/>
    </source>
</evidence>
<accession>A0ABR3P7H8</accession>
<evidence type="ECO:0000313" key="3">
    <source>
        <dbReference type="Proteomes" id="UP001562354"/>
    </source>
</evidence>
<name>A0ABR3P7H8_9PEZI</name>
<reference evidence="2 3" key="1">
    <citation type="submission" date="2024-07" db="EMBL/GenBank/DDBJ databases">
        <title>Draft sequence of the Neodothiora populina.</title>
        <authorList>
            <person name="Drown D.D."/>
            <person name="Schuette U.S."/>
            <person name="Buechlein A.B."/>
            <person name="Rusch D.R."/>
            <person name="Winton L.W."/>
            <person name="Adams G.A."/>
        </authorList>
    </citation>
    <scope>NUCLEOTIDE SEQUENCE [LARGE SCALE GENOMIC DNA]</scope>
    <source>
        <strain evidence="2 3">CPC 39397</strain>
    </source>
</reference>
<dbReference type="SUPFAM" id="SSF49503">
    <property type="entry name" value="Cupredoxins"/>
    <property type="match status" value="2"/>
</dbReference>
<sequence length="230" mass="25707">MVQVLFVNKLPNNYASMHSMGMYYGKQYEGSTYPNTTTGTSPSVQEQDAVPPGGCAVYKWLVSEAQAPAPGQDSRLWSYHSYVNMPADVSAGLSGPMYIYRQGKIDSIMSSHREFLVTFNTHYESKSFLAGVNAERAGLNLSSLQKTNTLIGQPHVGNESFWVPQLTDFPPVSLTQEQGPIFYSMNGYILSNGAPYEMCRDDPVVWYIMAYGEASHVFHMHGHNFKYLDQ</sequence>
<protein>
    <recommendedName>
        <fullName evidence="1">Plastocyanin-like domain-containing protein</fullName>
    </recommendedName>
</protein>
<comment type="caution">
    <text evidence="2">The sequence shown here is derived from an EMBL/GenBank/DDBJ whole genome shotgun (WGS) entry which is preliminary data.</text>
</comment>
<proteinExistence type="predicted"/>
<keyword evidence="3" id="KW-1185">Reference proteome</keyword>
<dbReference type="Gene3D" id="2.60.40.420">
    <property type="entry name" value="Cupredoxins - blue copper proteins"/>
    <property type="match status" value="2"/>
</dbReference>
<dbReference type="Proteomes" id="UP001562354">
    <property type="component" value="Unassembled WGS sequence"/>
</dbReference>
<feature type="domain" description="Plastocyanin-like" evidence="1">
    <location>
        <begin position="182"/>
        <end position="229"/>
    </location>
</feature>
<dbReference type="InterPro" id="IPR011706">
    <property type="entry name" value="Cu-oxidase_C"/>
</dbReference>